<evidence type="ECO:0000313" key="3">
    <source>
        <dbReference type="Proteomes" id="UP001159042"/>
    </source>
</evidence>
<feature type="compositionally biased region" description="Basic residues" evidence="1">
    <location>
        <begin position="164"/>
        <end position="180"/>
    </location>
</feature>
<comment type="caution">
    <text evidence="2">The sequence shown here is derived from an EMBL/GenBank/DDBJ whole genome shotgun (WGS) entry which is preliminary data.</text>
</comment>
<feature type="compositionally biased region" description="Acidic residues" evidence="1">
    <location>
        <begin position="238"/>
        <end position="249"/>
    </location>
</feature>
<reference evidence="2 3" key="1">
    <citation type="journal article" date="2023" name="Insect Mol. Biol.">
        <title>Genome sequencing provides insights into the evolution of gene families encoding plant cell wall-degrading enzymes in longhorned beetles.</title>
        <authorList>
            <person name="Shin N.R."/>
            <person name="Okamura Y."/>
            <person name="Kirsch R."/>
            <person name="Pauchet Y."/>
        </authorList>
    </citation>
    <scope>NUCLEOTIDE SEQUENCE [LARGE SCALE GENOMIC DNA]</scope>
    <source>
        <strain evidence="2">EAD_L_NR</strain>
    </source>
</reference>
<dbReference type="InterPro" id="IPR050645">
    <property type="entry name" value="Histidine_acid_phosphatase"/>
</dbReference>
<dbReference type="InterPro" id="IPR019129">
    <property type="entry name" value="Folate-sensitive_fs_Fra10Ac1"/>
</dbReference>
<gene>
    <name evidence="2" type="ORF">NQ315_012185</name>
</gene>
<name>A0AAV8VYT5_9CUCU</name>
<dbReference type="GO" id="GO:0016791">
    <property type="term" value="F:phosphatase activity"/>
    <property type="evidence" value="ECO:0007669"/>
    <property type="project" value="TreeGrafter"/>
</dbReference>
<proteinExistence type="predicted"/>
<dbReference type="Proteomes" id="UP001159042">
    <property type="component" value="Unassembled WGS sequence"/>
</dbReference>
<evidence type="ECO:0008006" key="4">
    <source>
        <dbReference type="Google" id="ProtNLM"/>
    </source>
</evidence>
<dbReference type="AlphaFoldDB" id="A0AAV8VYT5"/>
<dbReference type="PANTHER" id="PTHR11567:SF25">
    <property type="entry name" value="PROTEIN FRA10AC1"/>
    <property type="match status" value="1"/>
</dbReference>
<dbReference type="Pfam" id="PF09725">
    <property type="entry name" value="Fra10Ac1"/>
    <property type="match status" value="1"/>
</dbReference>
<protein>
    <recommendedName>
        <fullName evidence="4">Protein FRA10AC1</fullName>
    </recommendedName>
</protein>
<feature type="region of interest" description="Disordered" evidence="1">
    <location>
        <begin position="164"/>
        <end position="249"/>
    </location>
</feature>
<accession>A0AAV8VYT5</accession>
<dbReference type="PANTHER" id="PTHR11567">
    <property type="entry name" value="ACID PHOSPHATASE-RELATED"/>
    <property type="match status" value="1"/>
</dbReference>
<feature type="compositionally biased region" description="Low complexity" evidence="1">
    <location>
        <begin position="212"/>
        <end position="223"/>
    </location>
</feature>
<sequence>MSDLRTNMQYLNPYDLHKLIINDYVLKRPGDTKLLKRDSSKDRNDFDVIKENHKFLWDDDDEADSWEVQFAKKYYDKLFKEYCIGDLSLYKENKIALRWRTEKEVIVGKGQFTCGNKRCEEKDNLRSWEVNFAYTEHGNKKNALVKIRLCPACSEKLNYHSKKKEVKRLQKKSTKRKGNKKTYECDPDSTPSTSSSGPFVDENKQTAEENNEINTTETNISESPWESHKPIETKTREEEMEDYLQDLLL</sequence>
<feature type="compositionally biased region" description="Basic and acidic residues" evidence="1">
    <location>
        <begin position="225"/>
        <end position="237"/>
    </location>
</feature>
<keyword evidence="3" id="KW-1185">Reference proteome</keyword>
<evidence type="ECO:0000313" key="2">
    <source>
        <dbReference type="EMBL" id="KAJ8919197.1"/>
    </source>
</evidence>
<evidence type="ECO:0000256" key="1">
    <source>
        <dbReference type="SAM" id="MobiDB-lite"/>
    </source>
</evidence>
<organism evidence="2 3">
    <name type="scientific">Exocentrus adspersus</name>
    <dbReference type="NCBI Taxonomy" id="1586481"/>
    <lineage>
        <taxon>Eukaryota</taxon>
        <taxon>Metazoa</taxon>
        <taxon>Ecdysozoa</taxon>
        <taxon>Arthropoda</taxon>
        <taxon>Hexapoda</taxon>
        <taxon>Insecta</taxon>
        <taxon>Pterygota</taxon>
        <taxon>Neoptera</taxon>
        <taxon>Endopterygota</taxon>
        <taxon>Coleoptera</taxon>
        <taxon>Polyphaga</taxon>
        <taxon>Cucujiformia</taxon>
        <taxon>Chrysomeloidea</taxon>
        <taxon>Cerambycidae</taxon>
        <taxon>Lamiinae</taxon>
        <taxon>Acanthocinini</taxon>
        <taxon>Exocentrus</taxon>
    </lineage>
</organism>
<dbReference type="EMBL" id="JANEYG010000020">
    <property type="protein sequence ID" value="KAJ8919197.1"/>
    <property type="molecule type" value="Genomic_DNA"/>
</dbReference>